<reference evidence="7 8" key="1">
    <citation type="submission" date="2019-06" db="EMBL/GenBank/DDBJ databases">
        <title>Thermomonas aquatica sp. nov., isolated from an industrial wastewater treatment plant.</title>
        <authorList>
            <person name="Jeon J.H."/>
            <person name="Park D.-S."/>
        </authorList>
    </citation>
    <scope>NUCLEOTIDE SEQUENCE [LARGE SCALE GENOMIC DNA]</scope>
    <source>
        <strain evidence="7 8">SY21</strain>
    </source>
</reference>
<dbReference type="PROSITE" id="PS50887">
    <property type="entry name" value="GGDEF"/>
    <property type="match status" value="1"/>
</dbReference>
<dbReference type="Gene3D" id="2.60.200.20">
    <property type="match status" value="1"/>
</dbReference>
<dbReference type="Gene3D" id="3.30.70.270">
    <property type="match status" value="1"/>
</dbReference>
<dbReference type="CDD" id="cd00060">
    <property type="entry name" value="FHA"/>
    <property type="match status" value="1"/>
</dbReference>
<dbReference type="PANTHER" id="PTHR45138:SF9">
    <property type="entry name" value="DIGUANYLATE CYCLASE DGCM-RELATED"/>
    <property type="match status" value="1"/>
</dbReference>
<evidence type="ECO:0000256" key="3">
    <source>
        <dbReference type="ARBA" id="ARBA00034247"/>
    </source>
</evidence>
<dbReference type="EMBL" id="CP040871">
    <property type="protein sequence ID" value="QDA56339.1"/>
    <property type="molecule type" value="Genomic_DNA"/>
</dbReference>
<dbReference type="InterPro" id="IPR000253">
    <property type="entry name" value="FHA_dom"/>
</dbReference>
<dbReference type="EC" id="2.7.7.65" evidence="2"/>
<dbReference type="InterPro" id="IPR029787">
    <property type="entry name" value="Nucleotide_cyclase"/>
</dbReference>
<dbReference type="Pfam" id="PF00498">
    <property type="entry name" value="FHA"/>
    <property type="match status" value="1"/>
</dbReference>
<evidence type="ECO:0000256" key="1">
    <source>
        <dbReference type="ARBA" id="ARBA00001946"/>
    </source>
</evidence>
<proteinExistence type="predicted"/>
<evidence type="ECO:0000259" key="6">
    <source>
        <dbReference type="PROSITE" id="PS50887"/>
    </source>
</evidence>
<feature type="compositionally biased region" description="Low complexity" evidence="4">
    <location>
        <begin position="1"/>
        <end position="16"/>
    </location>
</feature>
<organism evidence="7 8">
    <name type="scientific">Thermomonas aquatica</name>
    <dbReference type="NCBI Taxonomy" id="2202149"/>
    <lineage>
        <taxon>Bacteria</taxon>
        <taxon>Pseudomonadati</taxon>
        <taxon>Pseudomonadota</taxon>
        <taxon>Gammaproteobacteria</taxon>
        <taxon>Lysobacterales</taxon>
        <taxon>Lysobacteraceae</taxon>
        <taxon>Thermomonas</taxon>
    </lineage>
</organism>
<dbReference type="CDD" id="cd01949">
    <property type="entry name" value="GGDEF"/>
    <property type="match status" value="1"/>
</dbReference>
<evidence type="ECO:0000256" key="4">
    <source>
        <dbReference type="SAM" id="MobiDB-lite"/>
    </source>
</evidence>
<name>A0A5B7ZNR2_9GAMM</name>
<comment type="catalytic activity">
    <reaction evidence="3">
        <text>2 GTP = 3',3'-c-di-GMP + 2 diphosphate</text>
        <dbReference type="Rhea" id="RHEA:24898"/>
        <dbReference type="ChEBI" id="CHEBI:33019"/>
        <dbReference type="ChEBI" id="CHEBI:37565"/>
        <dbReference type="ChEBI" id="CHEBI:58805"/>
        <dbReference type="EC" id="2.7.7.65"/>
    </reaction>
</comment>
<dbReference type="SUPFAM" id="SSF49879">
    <property type="entry name" value="SMAD/FHA domain"/>
    <property type="match status" value="1"/>
</dbReference>
<dbReference type="KEGG" id="thes:FHQ07_02920"/>
<dbReference type="GO" id="GO:0005886">
    <property type="term" value="C:plasma membrane"/>
    <property type="evidence" value="ECO:0007669"/>
    <property type="project" value="TreeGrafter"/>
</dbReference>
<dbReference type="InterPro" id="IPR000160">
    <property type="entry name" value="GGDEF_dom"/>
</dbReference>
<dbReference type="Proteomes" id="UP000308149">
    <property type="component" value="Chromosome"/>
</dbReference>
<dbReference type="Pfam" id="PF00990">
    <property type="entry name" value="GGDEF"/>
    <property type="match status" value="1"/>
</dbReference>
<accession>A0A5B7ZNR2</accession>
<keyword evidence="8" id="KW-1185">Reference proteome</keyword>
<dbReference type="PROSITE" id="PS50006">
    <property type="entry name" value="FHA_DOMAIN"/>
    <property type="match status" value="1"/>
</dbReference>
<dbReference type="SMART" id="SM00267">
    <property type="entry name" value="GGDEF"/>
    <property type="match status" value="1"/>
</dbReference>
<dbReference type="InterPro" id="IPR043128">
    <property type="entry name" value="Rev_trsase/Diguanyl_cyclase"/>
</dbReference>
<protein>
    <recommendedName>
        <fullName evidence="2">diguanylate cyclase</fullName>
        <ecNumber evidence="2">2.7.7.65</ecNumber>
    </recommendedName>
</protein>
<dbReference type="SUPFAM" id="SSF55073">
    <property type="entry name" value="Nucleotide cyclase"/>
    <property type="match status" value="1"/>
</dbReference>
<dbReference type="FunFam" id="3.30.70.270:FF:000001">
    <property type="entry name" value="Diguanylate cyclase domain protein"/>
    <property type="match status" value="1"/>
</dbReference>
<feature type="domain" description="FHA" evidence="5">
    <location>
        <begin position="70"/>
        <end position="119"/>
    </location>
</feature>
<dbReference type="GO" id="GO:0052621">
    <property type="term" value="F:diguanylate cyclase activity"/>
    <property type="evidence" value="ECO:0007669"/>
    <property type="project" value="UniProtKB-EC"/>
</dbReference>
<dbReference type="NCBIfam" id="TIGR00254">
    <property type="entry name" value="GGDEF"/>
    <property type="match status" value="1"/>
</dbReference>
<evidence type="ECO:0000259" key="5">
    <source>
        <dbReference type="PROSITE" id="PS50006"/>
    </source>
</evidence>
<dbReference type="GO" id="GO:0043709">
    <property type="term" value="P:cell adhesion involved in single-species biofilm formation"/>
    <property type="evidence" value="ECO:0007669"/>
    <property type="project" value="TreeGrafter"/>
</dbReference>
<feature type="compositionally biased region" description="Polar residues" evidence="4">
    <location>
        <begin position="29"/>
        <end position="38"/>
    </location>
</feature>
<dbReference type="AlphaFoldDB" id="A0A5B7ZNR2"/>
<dbReference type="SMART" id="SM00240">
    <property type="entry name" value="FHA"/>
    <property type="match status" value="1"/>
</dbReference>
<gene>
    <name evidence="7" type="ORF">FHQ07_02920</name>
</gene>
<evidence type="ECO:0000313" key="8">
    <source>
        <dbReference type="Proteomes" id="UP000308149"/>
    </source>
</evidence>
<dbReference type="InterPro" id="IPR050469">
    <property type="entry name" value="Diguanylate_Cyclase"/>
</dbReference>
<feature type="domain" description="GGDEF" evidence="6">
    <location>
        <begin position="188"/>
        <end position="320"/>
    </location>
</feature>
<dbReference type="OrthoDB" id="9803824at2"/>
<evidence type="ECO:0000313" key="7">
    <source>
        <dbReference type="EMBL" id="QDA56339.1"/>
    </source>
</evidence>
<dbReference type="GO" id="GO:1902201">
    <property type="term" value="P:negative regulation of bacterial-type flagellum-dependent cell motility"/>
    <property type="evidence" value="ECO:0007669"/>
    <property type="project" value="TreeGrafter"/>
</dbReference>
<sequence length="320" mass="34808">MAALTASPAAATLAGADRTRTMASDPHPNDTTQRTMLSQGPLRPARRSACVVVIHGEGLGRRADIDEAPVLVGRSQEADLVIAHKSVSREHCRIWREGDGYRILDLGATNATRLNDRRIDGESALADGDQVTVGESILKFISQDSVEARYHEEIYQLATHDALTELYNRRHFIEMADKEIARAMRHARPLSLCIVDVDLFKPVNDRYGHISGDEVLRQIAALLRRHARSDDLAARIGGEEFALLLPECDALAAQAFADRLREAVAVAPFAPGGEPQRITISIGVAALATGRDARPALMAAADAALYRAKSEGRNRVCVEP</sequence>
<dbReference type="InterPro" id="IPR008984">
    <property type="entry name" value="SMAD_FHA_dom_sf"/>
</dbReference>
<dbReference type="PANTHER" id="PTHR45138">
    <property type="entry name" value="REGULATORY COMPONENTS OF SENSORY TRANSDUCTION SYSTEM"/>
    <property type="match status" value="1"/>
</dbReference>
<comment type="cofactor">
    <cofactor evidence="1">
        <name>Mg(2+)</name>
        <dbReference type="ChEBI" id="CHEBI:18420"/>
    </cofactor>
</comment>
<feature type="region of interest" description="Disordered" evidence="4">
    <location>
        <begin position="1"/>
        <end position="43"/>
    </location>
</feature>
<evidence type="ECO:0000256" key="2">
    <source>
        <dbReference type="ARBA" id="ARBA00012528"/>
    </source>
</evidence>